<dbReference type="RefSeq" id="WP_055272410.1">
    <property type="nucleotide sequence ID" value="NZ_JBBNGJ010000006.1"/>
</dbReference>
<proteinExistence type="predicted"/>
<gene>
    <name evidence="1" type="ORF">AAAU18_09500</name>
</gene>
<evidence type="ECO:0000313" key="2">
    <source>
        <dbReference type="Proteomes" id="UP001494672"/>
    </source>
</evidence>
<dbReference type="Proteomes" id="UP001494672">
    <property type="component" value="Unassembled WGS sequence"/>
</dbReference>
<protein>
    <submittedName>
        <fullName evidence="1">N-acetyltransferase</fullName>
    </submittedName>
</protein>
<dbReference type="Gene3D" id="3.40.630.30">
    <property type="match status" value="1"/>
</dbReference>
<organism evidence="1 2">
    <name type="scientific">Coprococcus aceti</name>
    <dbReference type="NCBI Taxonomy" id="2981786"/>
    <lineage>
        <taxon>Bacteria</taxon>
        <taxon>Bacillati</taxon>
        <taxon>Bacillota</taxon>
        <taxon>Clostridia</taxon>
        <taxon>Lachnospirales</taxon>
        <taxon>Lachnospiraceae</taxon>
        <taxon>Coprococcus</taxon>
    </lineage>
</organism>
<name>A0ABV1IA91_9FIRM</name>
<accession>A0ABV1IA91</accession>
<comment type="caution">
    <text evidence="1">The sequence shown here is derived from an EMBL/GenBank/DDBJ whole genome shotgun (WGS) entry which is preliminary data.</text>
</comment>
<keyword evidence="2" id="KW-1185">Reference proteome</keyword>
<evidence type="ECO:0000313" key="1">
    <source>
        <dbReference type="EMBL" id="MEQ2593140.1"/>
    </source>
</evidence>
<dbReference type="SUPFAM" id="SSF55729">
    <property type="entry name" value="Acyl-CoA N-acyltransferases (Nat)"/>
    <property type="match status" value="1"/>
</dbReference>
<sequence length="349" mass="40639">MNNIIRKKFSEIDLQDAFFLSLRNDYPGFDNWFKGKSDQEAYVQYENNKIIGFLFLKVEKNLVNDVVPNIHANKILKVSTFKINAHGTKMGEQFIKIIMDYAVSEDVDVCYVTIYEKHHSLIELVQQFGFELYGTKGDGIYKENVYLKEMRKITGNINKDFPLVCISTAKKYLLSIYPKYHSVMFPDSILNTEDKNIITDISYTNSIHKVYVCTMDQVENLKYGDIVVLYRTAETGRSAEYSAVATSICVVEDVKKQSEFDSFDDFYRYVSKYSVFDEDDLRYWYNKGGCKAIKMTYNGALKKRIVRHDLIGQIGLERNQYWGFFELTDEEFNLIAKKGEVDKILVQTN</sequence>
<reference evidence="1 2" key="1">
    <citation type="submission" date="2024-04" db="EMBL/GenBank/DDBJ databases">
        <title>Human intestinal bacterial collection.</title>
        <authorList>
            <person name="Pauvert C."/>
            <person name="Hitch T.C.A."/>
            <person name="Clavel T."/>
        </authorList>
    </citation>
    <scope>NUCLEOTIDE SEQUENCE [LARGE SCALE GENOMIC DNA]</scope>
    <source>
        <strain evidence="1 2">CLA-AA-H181</strain>
    </source>
</reference>
<dbReference type="InterPro" id="IPR016181">
    <property type="entry name" value="Acyl_CoA_acyltransferase"/>
</dbReference>
<dbReference type="EMBL" id="JBBNGJ010000006">
    <property type="protein sequence ID" value="MEQ2593140.1"/>
    <property type="molecule type" value="Genomic_DNA"/>
</dbReference>